<feature type="transmembrane region" description="Helical" evidence="1">
    <location>
        <begin position="97"/>
        <end position="119"/>
    </location>
</feature>
<name>A0AAT9GR28_9CREN</name>
<sequence>MAVPISFLLNVVHGFFSLIYFGAVMIFGVFGPRLSKLSEGSIYELMTQIFPPLMSFIEATGMITIVFGAGEFLFYMIEYYREGGISEVESIILSTDWGFCIFIGGILGIIGFSIGLIIAHNFERLFKLYKSVNPEVADEIKVTQLRLKFYSVLGMSILTLTVILMVLAVSFLPLPK</sequence>
<dbReference type="RefSeq" id="WP_369611316.1">
    <property type="nucleotide sequence ID" value="NZ_AP031322.1"/>
</dbReference>
<dbReference type="KEGG" id="sjv:SJAV_10930"/>
<keyword evidence="1" id="KW-0472">Membrane</keyword>
<dbReference type="EMBL" id="AP031322">
    <property type="protein sequence ID" value="BFH73149.1"/>
    <property type="molecule type" value="Genomic_DNA"/>
</dbReference>
<protein>
    <submittedName>
        <fullName evidence="2">Uncharacterized protein</fullName>
    </submittedName>
</protein>
<gene>
    <name evidence="2" type="ORF">SJAV_10930</name>
</gene>
<keyword evidence="1" id="KW-1133">Transmembrane helix</keyword>
<feature type="transmembrane region" description="Helical" evidence="1">
    <location>
        <begin position="12"/>
        <end position="32"/>
    </location>
</feature>
<dbReference type="GeneID" id="92354018"/>
<feature type="transmembrane region" description="Helical" evidence="1">
    <location>
        <begin position="149"/>
        <end position="172"/>
    </location>
</feature>
<keyword evidence="1" id="KW-0812">Transmembrane</keyword>
<feature type="transmembrane region" description="Helical" evidence="1">
    <location>
        <begin position="53"/>
        <end position="77"/>
    </location>
</feature>
<proteinExistence type="predicted"/>
<accession>A0AAT9GR28</accession>
<dbReference type="AlphaFoldDB" id="A0AAT9GR28"/>
<reference evidence="2" key="1">
    <citation type="submission" date="2024-03" db="EMBL/GenBank/DDBJ databases">
        <title>Complete genome sequence of Sulfurisphaera javensis strain KD-1.</title>
        <authorList>
            <person name="Sakai H."/>
            <person name="Nur N."/>
            <person name="Suwanto A."/>
            <person name="Kurosawa N."/>
        </authorList>
    </citation>
    <scope>NUCLEOTIDE SEQUENCE</scope>
    <source>
        <strain evidence="2">KD-1</strain>
    </source>
</reference>
<evidence type="ECO:0000313" key="2">
    <source>
        <dbReference type="EMBL" id="BFH73149.1"/>
    </source>
</evidence>
<organism evidence="2">
    <name type="scientific">Sulfurisphaera javensis</name>
    <dbReference type="NCBI Taxonomy" id="2049879"/>
    <lineage>
        <taxon>Archaea</taxon>
        <taxon>Thermoproteota</taxon>
        <taxon>Thermoprotei</taxon>
        <taxon>Sulfolobales</taxon>
        <taxon>Sulfolobaceae</taxon>
        <taxon>Sulfurisphaera</taxon>
    </lineage>
</organism>
<evidence type="ECO:0000256" key="1">
    <source>
        <dbReference type="SAM" id="Phobius"/>
    </source>
</evidence>